<feature type="transmembrane region" description="Helical" evidence="8">
    <location>
        <begin position="84"/>
        <end position="102"/>
    </location>
</feature>
<dbReference type="GO" id="GO:0006865">
    <property type="term" value="P:amino acid transport"/>
    <property type="evidence" value="ECO:0007669"/>
    <property type="project" value="UniProtKB-KW"/>
</dbReference>
<comment type="subcellular location">
    <subcellularLocation>
        <location evidence="1 8">Cell membrane</location>
        <topology evidence="1 8">Multi-pass membrane protein</topology>
    </subcellularLocation>
</comment>
<dbReference type="InterPro" id="IPR000515">
    <property type="entry name" value="MetI-like"/>
</dbReference>
<evidence type="ECO:0000256" key="5">
    <source>
        <dbReference type="ARBA" id="ARBA00022970"/>
    </source>
</evidence>
<dbReference type="InterPro" id="IPR035906">
    <property type="entry name" value="MetI-like_sf"/>
</dbReference>
<evidence type="ECO:0000256" key="6">
    <source>
        <dbReference type="ARBA" id="ARBA00022989"/>
    </source>
</evidence>
<dbReference type="GO" id="GO:0043190">
    <property type="term" value="C:ATP-binding cassette (ABC) transporter complex"/>
    <property type="evidence" value="ECO:0007669"/>
    <property type="project" value="InterPro"/>
</dbReference>
<dbReference type="SUPFAM" id="SSF161098">
    <property type="entry name" value="MetI-like"/>
    <property type="match status" value="1"/>
</dbReference>
<dbReference type="STRING" id="95161.SAMN05660874_02467"/>
<keyword evidence="2 8" id="KW-0813">Transport</keyword>
<dbReference type="Pfam" id="PF00528">
    <property type="entry name" value="BPD_transp_1"/>
    <property type="match status" value="1"/>
</dbReference>
<dbReference type="RefSeq" id="WP_093416375.1">
    <property type="nucleotide sequence ID" value="NZ_FOZX01000003.1"/>
</dbReference>
<feature type="transmembrane region" description="Helical" evidence="8">
    <location>
        <begin position="161"/>
        <end position="183"/>
    </location>
</feature>
<name>A0A1I6RPC6_9PSEU</name>
<keyword evidence="11" id="KW-1185">Reference proteome</keyword>
<evidence type="ECO:0000256" key="2">
    <source>
        <dbReference type="ARBA" id="ARBA00022448"/>
    </source>
</evidence>
<dbReference type="Proteomes" id="UP000198852">
    <property type="component" value="Unassembled WGS sequence"/>
</dbReference>
<keyword evidence="4 8" id="KW-0812">Transmembrane</keyword>
<dbReference type="NCBIfam" id="TIGR01726">
    <property type="entry name" value="HEQRo_perm_3TM"/>
    <property type="match status" value="1"/>
</dbReference>
<evidence type="ECO:0000256" key="7">
    <source>
        <dbReference type="ARBA" id="ARBA00023136"/>
    </source>
</evidence>
<dbReference type="AlphaFoldDB" id="A0A1I6RPC6"/>
<dbReference type="PROSITE" id="PS50928">
    <property type="entry name" value="ABC_TM1"/>
    <property type="match status" value="1"/>
</dbReference>
<dbReference type="InterPro" id="IPR010065">
    <property type="entry name" value="AA_ABC_transptr_permease_3TM"/>
</dbReference>
<dbReference type="PANTHER" id="PTHR30614">
    <property type="entry name" value="MEMBRANE COMPONENT OF AMINO ACID ABC TRANSPORTER"/>
    <property type="match status" value="1"/>
</dbReference>
<evidence type="ECO:0000313" key="10">
    <source>
        <dbReference type="EMBL" id="SFS66577.1"/>
    </source>
</evidence>
<keyword evidence="3" id="KW-1003">Cell membrane</keyword>
<evidence type="ECO:0000256" key="8">
    <source>
        <dbReference type="RuleBase" id="RU363032"/>
    </source>
</evidence>
<evidence type="ECO:0000313" key="11">
    <source>
        <dbReference type="Proteomes" id="UP000198852"/>
    </source>
</evidence>
<accession>A0A1I6RPC6</accession>
<feature type="transmembrane region" description="Helical" evidence="8">
    <location>
        <begin position="20"/>
        <end position="42"/>
    </location>
</feature>
<dbReference type="Gene3D" id="1.10.3720.10">
    <property type="entry name" value="MetI-like"/>
    <property type="match status" value="1"/>
</dbReference>
<organism evidence="10 11">
    <name type="scientific">Saccharopolyspora flava</name>
    <dbReference type="NCBI Taxonomy" id="95161"/>
    <lineage>
        <taxon>Bacteria</taxon>
        <taxon>Bacillati</taxon>
        <taxon>Actinomycetota</taxon>
        <taxon>Actinomycetes</taxon>
        <taxon>Pseudonocardiales</taxon>
        <taxon>Pseudonocardiaceae</taxon>
        <taxon>Saccharopolyspora</taxon>
    </lineage>
</organism>
<dbReference type="EMBL" id="FOZX01000003">
    <property type="protein sequence ID" value="SFS66577.1"/>
    <property type="molecule type" value="Genomic_DNA"/>
</dbReference>
<dbReference type="InterPro" id="IPR043429">
    <property type="entry name" value="ArtM/GltK/GlnP/TcyL/YhdX-like"/>
</dbReference>
<gene>
    <name evidence="10" type="ORF">SAMN05660874_02467</name>
</gene>
<feature type="transmembrane region" description="Helical" evidence="8">
    <location>
        <begin position="189"/>
        <end position="208"/>
    </location>
</feature>
<feature type="domain" description="ABC transmembrane type-1" evidence="9">
    <location>
        <begin position="19"/>
        <end position="207"/>
    </location>
</feature>
<dbReference type="PANTHER" id="PTHR30614:SF0">
    <property type="entry name" value="L-CYSTINE TRANSPORT SYSTEM PERMEASE PROTEIN TCYL"/>
    <property type="match status" value="1"/>
</dbReference>
<keyword evidence="6 8" id="KW-1133">Transmembrane helix</keyword>
<reference evidence="11" key="1">
    <citation type="submission" date="2016-10" db="EMBL/GenBank/DDBJ databases">
        <authorList>
            <person name="Varghese N."/>
            <person name="Submissions S."/>
        </authorList>
    </citation>
    <scope>NUCLEOTIDE SEQUENCE [LARGE SCALE GENOMIC DNA]</scope>
    <source>
        <strain evidence="11">DSM 44771</strain>
    </source>
</reference>
<feature type="transmembrane region" description="Helical" evidence="8">
    <location>
        <begin position="54"/>
        <end position="78"/>
    </location>
</feature>
<proteinExistence type="inferred from homology"/>
<evidence type="ECO:0000256" key="1">
    <source>
        <dbReference type="ARBA" id="ARBA00004651"/>
    </source>
</evidence>
<dbReference type="GO" id="GO:0022857">
    <property type="term" value="F:transmembrane transporter activity"/>
    <property type="evidence" value="ECO:0007669"/>
    <property type="project" value="InterPro"/>
</dbReference>
<evidence type="ECO:0000256" key="3">
    <source>
        <dbReference type="ARBA" id="ARBA00022475"/>
    </source>
</evidence>
<dbReference type="OrthoDB" id="9814902at2"/>
<dbReference type="NCBIfam" id="TIGR03003">
    <property type="entry name" value="ectoine_ehuD"/>
    <property type="match status" value="1"/>
</dbReference>
<dbReference type="CDD" id="cd06261">
    <property type="entry name" value="TM_PBP2"/>
    <property type="match status" value="1"/>
</dbReference>
<sequence length="218" mass="24158">MIWDWSFAAQIVPFLLQGLWVTVQITLIGMAIALVVGLFVAVVRYSEVPVISKLFTFFVLFVRGTPLLVQAYFAFFVLPSVGVQFSPMITGIVVIGLNYSAYTAEVYRAGIQSVATGQWEACTALSLSTWQRWRFVVLPQAIRDVIPALGNYLVQMFKDSAILHAITVFELLGHATAVGSSSYRYLEPMTIAALLFLAVSLPAARLITRLELRLAHPR</sequence>
<dbReference type="InterPro" id="IPR014341">
    <property type="entry name" value="Ectoine_EhuD"/>
</dbReference>
<evidence type="ECO:0000259" key="9">
    <source>
        <dbReference type="PROSITE" id="PS50928"/>
    </source>
</evidence>
<protein>
    <submittedName>
        <fullName evidence="10">Amino acid ABC transporter membrane protein 2, PAAT family (TC 3.A.1.3.-)</fullName>
    </submittedName>
</protein>
<keyword evidence="7 8" id="KW-0472">Membrane</keyword>
<keyword evidence="5" id="KW-0029">Amino-acid transport</keyword>
<comment type="similarity">
    <text evidence="8">Belongs to the binding-protein-dependent transport system permease family.</text>
</comment>
<evidence type="ECO:0000256" key="4">
    <source>
        <dbReference type="ARBA" id="ARBA00022692"/>
    </source>
</evidence>